<evidence type="ECO:0000313" key="1">
    <source>
        <dbReference type="EMBL" id="RVD92855.1"/>
    </source>
</evidence>
<reference evidence="1 2" key="1">
    <citation type="submission" date="2018-10" db="EMBL/GenBank/DDBJ databases">
        <title>Draft genome sequence of the microsporidian Tubulinosema ratisbonensis.</title>
        <authorList>
            <person name="Polonais V."/>
            <person name="Peyretaillade E."/>
            <person name="Niehus S."/>
            <person name="Wawrzyniak I."/>
            <person name="Franchet A."/>
            <person name="Gaspin C."/>
            <person name="Reichstadt M."/>
            <person name="Belser C."/>
            <person name="Labadie K."/>
            <person name="Delbac F."/>
            <person name="Ferrandon D."/>
        </authorList>
    </citation>
    <scope>NUCLEOTIDE SEQUENCE [LARGE SCALE GENOMIC DNA]</scope>
    <source>
        <strain evidence="1 2">Franzen</strain>
    </source>
</reference>
<sequence length="726" mass="86844">MLERSFLLPIAKKSDWKLSNIFYKENITNEELKELLINIIEGLYNNIDINLDDFVLNTLKRELNLEEQSLLLEILLLTTNFLQKWYTKLKEKKILERHNLKIKSNYIFKNLVTETCLEKITTNYFSDSLLKYCFFITRNIEYKKSDSDLEWFIKYVFLQNVLIDWSEKIKSKRKTVKPVKIDFSVLETKKEKEICEFDTVLHLEIFYLQDINLTDFFVKALQYEKDAEKILVNLKSHEVLINFVHKIKDINLIQQTYSHNEKSTFNLFKKINDEELLKKFIIKNNGIFLSELLFKQCNKFDDLFVEALLVCETKIHSPFKLLNELINSSYFQLFLKKTNTFENICICLSNTNLNYELILSNINFDDLFLEKLILFRNYFKKSTTFSVKFTDFLQNYFKNKPFKINTNIFYKLIFDLRKENFLIQFYKEIIFVDTDLFLNILFKNEIFDLFFVETLMLICNLCDELITEKVKLLINSTKFTCNYWHTVIKKYLTLLYYRRYGIFYENSFKNSVLEFKNKLFLDQSEKHIKEYPVGLAFKDSLLTIKTKSDFVIYLVINSFSVYNSNFITFKGESDFVFEILNEKIVLKNNGGYFMFPQDKSGTKKLISFEKKGNFLKIQTGKFARSFPTKSIFKIELGNLFEGIVERILFLENTSFSKNIFTHFCTDKFTFYEEIIKKLEKKLSYYNKGGVYIDSLKPYYINKGELEIEFINVLYNDNFSLAEEIRN</sequence>
<comment type="caution">
    <text evidence="1">The sequence shown here is derived from an EMBL/GenBank/DDBJ whole genome shotgun (WGS) entry which is preliminary data.</text>
</comment>
<dbReference type="AlphaFoldDB" id="A0A437ANR8"/>
<evidence type="ECO:0000313" key="2">
    <source>
        <dbReference type="Proteomes" id="UP000282876"/>
    </source>
</evidence>
<protein>
    <submittedName>
        <fullName evidence="1">Uncharacterized protein</fullName>
    </submittedName>
</protein>
<name>A0A437ANR8_9MICR</name>
<proteinExistence type="predicted"/>
<gene>
    <name evidence="1" type="ORF">TUBRATIS_006340</name>
</gene>
<accession>A0A437ANR8</accession>
<organism evidence="1 2">
    <name type="scientific">Tubulinosema ratisbonensis</name>
    <dbReference type="NCBI Taxonomy" id="291195"/>
    <lineage>
        <taxon>Eukaryota</taxon>
        <taxon>Fungi</taxon>
        <taxon>Fungi incertae sedis</taxon>
        <taxon>Microsporidia</taxon>
        <taxon>Tubulinosematoidea</taxon>
        <taxon>Tubulinosematidae</taxon>
        <taxon>Tubulinosema</taxon>
    </lineage>
</organism>
<dbReference type="Proteomes" id="UP000282876">
    <property type="component" value="Unassembled WGS sequence"/>
</dbReference>
<dbReference type="OrthoDB" id="2187603at2759"/>
<keyword evidence="2" id="KW-1185">Reference proteome</keyword>
<dbReference type="EMBL" id="RCSS01000132">
    <property type="protein sequence ID" value="RVD92855.1"/>
    <property type="molecule type" value="Genomic_DNA"/>
</dbReference>
<dbReference type="VEuPathDB" id="MicrosporidiaDB:TUBRATIS_006340"/>